<gene>
    <name evidence="5" type="primary">Dgri\GH17888</name>
    <name evidence="5" type="ORF">Dgri_GH17888</name>
</gene>
<dbReference type="Proteomes" id="UP000001070">
    <property type="component" value="Unassembled WGS sequence"/>
</dbReference>
<dbReference type="InterPro" id="IPR013083">
    <property type="entry name" value="Znf_RING/FYVE/PHD"/>
</dbReference>
<dbReference type="FunCoup" id="B4JSL3">
    <property type="interactions" value="593"/>
</dbReference>
<feature type="domain" description="FANCL C-terminal" evidence="2">
    <location>
        <begin position="343"/>
        <end position="407"/>
    </location>
</feature>
<evidence type="ECO:0000259" key="1">
    <source>
        <dbReference type="Pfam" id="PF09765"/>
    </source>
</evidence>
<proteinExistence type="predicted"/>
<evidence type="ECO:0000259" key="4">
    <source>
        <dbReference type="Pfam" id="PF18891"/>
    </source>
</evidence>
<evidence type="ECO:0000259" key="3">
    <source>
        <dbReference type="Pfam" id="PF18890"/>
    </source>
</evidence>
<dbReference type="Gene3D" id="3.30.40.10">
    <property type="entry name" value="Zinc/RING finger domain, C3HC4 (zinc finger)"/>
    <property type="match status" value="1"/>
</dbReference>
<dbReference type="EMBL" id="CH916373">
    <property type="protein sequence ID" value="EDV94753.1"/>
    <property type="molecule type" value="Genomic_DNA"/>
</dbReference>
<name>B4JSL3_DROGR</name>
<dbReference type="GO" id="GO:0036297">
    <property type="term" value="P:interstrand cross-link repair"/>
    <property type="evidence" value="ECO:0007669"/>
    <property type="project" value="InterPro"/>
</dbReference>
<dbReference type="SMR" id="B4JSL3"/>
<dbReference type="Gene3D" id="3.30.457.40">
    <property type="match status" value="1"/>
</dbReference>
<dbReference type="GO" id="GO:0061630">
    <property type="term" value="F:ubiquitin protein ligase activity"/>
    <property type="evidence" value="ECO:0007669"/>
    <property type="project" value="TreeGrafter"/>
</dbReference>
<dbReference type="SMART" id="SM01197">
    <property type="entry name" value="FANCL_C"/>
    <property type="match status" value="1"/>
</dbReference>
<dbReference type="GO" id="GO:0006513">
    <property type="term" value="P:protein monoubiquitination"/>
    <property type="evidence" value="ECO:0007669"/>
    <property type="project" value="EnsemblMetazoa"/>
</dbReference>
<feature type="domain" description="Fanconi anemia complex subunit FancL WD-repeat containing" evidence="1">
    <location>
        <begin position="45"/>
        <end position="130"/>
    </location>
</feature>
<dbReference type="CDD" id="cd23785">
    <property type="entry name" value="DRWD-C_DmFANCL"/>
    <property type="match status" value="1"/>
</dbReference>
<evidence type="ECO:0000313" key="5">
    <source>
        <dbReference type="EMBL" id="EDV94753.1"/>
    </source>
</evidence>
<dbReference type="PhylomeDB" id="B4JSL3"/>
<accession>B4JSL3</accession>
<dbReference type="Gene3D" id="3.10.110.20">
    <property type="entry name" value="RWD domain-like"/>
    <property type="match status" value="1"/>
</dbReference>
<dbReference type="Gene3D" id="3.30.457.30">
    <property type="match status" value="1"/>
</dbReference>
<dbReference type="HOGENOM" id="CLU_757049_0_0_1"/>
<organism evidence="6">
    <name type="scientific">Drosophila grimshawi</name>
    <name type="common">Hawaiian fruit fly</name>
    <name type="synonym">Idiomyia grimshawi</name>
    <dbReference type="NCBI Taxonomy" id="7222"/>
    <lineage>
        <taxon>Eukaryota</taxon>
        <taxon>Metazoa</taxon>
        <taxon>Ecdysozoa</taxon>
        <taxon>Arthropoda</taxon>
        <taxon>Hexapoda</taxon>
        <taxon>Insecta</taxon>
        <taxon>Pterygota</taxon>
        <taxon>Neoptera</taxon>
        <taxon>Endopterygota</taxon>
        <taxon>Diptera</taxon>
        <taxon>Brachycera</taxon>
        <taxon>Muscomorpha</taxon>
        <taxon>Ephydroidea</taxon>
        <taxon>Drosophilidae</taxon>
        <taxon>Drosophila</taxon>
        <taxon>Hawaiian Drosophila</taxon>
    </lineage>
</organism>
<reference evidence="5 6" key="1">
    <citation type="journal article" date="2007" name="Nature">
        <title>Evolution of genes and genomes on the Drosophila phylogeny.</title>
        <authorList>
            <consortium name="Drosophila 12 Genomes Consortium"/>
            <person name="Clark A.G."/>
            <person name="Eisen M.B."/>
            <person name="Smith D.R."/>
            <person name="Bergman C.M."/>
            <person name="Oliver B."/>
            <person name="Markow T.A."/>
            <person name="Kaufman T.C."/>
            <person name="Kellis M."/>
            <person name="Gelbart W."/>
            <person name="Iyer V.N."/>
            <person name="Pollard D.A."/>
            <person name="Sackton T.B."/>
            <person name="Larracuente A.M."/>
            <person name="Singh N.D."/>
            <person name="Abad J.P."/>
            <person name="Abt D.N."/>
            <person name="Adryan B."/>
            <person name="Aguade M."/>
            <person name="Akashi H."/>
            <person name="Anderson W.W."/>
            <person name="Aquadro C.F."/>
            <person name="Ardell D.H."/>
            <person name="Arguello R."/>
            <person name="Artieri C.G."/>
            <person name="Barbash D.A."/>
            <person name="Barker D."/>
            <person name="Barsanti P."/>
            <person name="Batterham P."/>
            <person name="Batzoglou S."/>
            <person name="Begun D."/>
            <person name="Bhutkar A."/>
            <person name="Blanco E."/>
            <person name="Bosak S.A."/>
            <person name="Bradley R.K."/>
            <person name="Brand A.D."/>
            <person name="Brent M.R."/>
            <person name="Brooks A.N."/>
            <person name="Brown R.H."/>
            <person name="Butlin R.K."/>
            <person name="Caggese C."/>
            <person name="Calvi B.R."/>
            <person name="Bernardo de Carvalho A."/>
            <person name="Caspi A."/>
            <person name="Castrezana S."/>
            <person name="Celniker S.E."/>
            <person name="Chang J.L."/>
            <person name="Chapple C."/>
            <person name="Chatterji S."/>
            <person name="Chinwalla A."/>
            <person name="Civetta A."/>
            <person name="Clifton S.W."/>
            <person name="Comeron J.M."/>
            <person name="Costello J.C."/>
            <person name="Coyne J.A."/>
            <person name="Daub J."/>
            <person name="David R.G."/>
            <person name="Delcher A.L."/>
            <person name="Delehaunty K."/>
            <person name="Do C.B."/>
            <person name="Ebling H."/>
            <person name="Edwards K."/>
            <person name="Eickbush T."/>
            <person name="Evans J.D."/>
            <person name="Filipski A."/>
            <person name="Findeiss S."/>
            <person name="Freyhult E."/>
            <person name="Fulton L."/>
            <person name="Fulton R."/>
            <person name="Garcia A.C."/>
            <person name="Gardiner A."/>
            <person name="Garfield D.A."/>
            <person name="Garvin B.E."/>
            <person name="Gibson G."/>
            <person name="Gilbert D."/>
            <person name="Gnerre S."/>
            <person name="Godfrey J."/>
            <person name="Good R."/>
            <person name="Gotea V."/>
            <person name="Gravely B."/>
            <person name="Greenberg A.J."/>
            <person name="Griffiths-Jones S."/>
            <person name="Gross S."/>
            <person name="Guigo R."/>
            <person name="Gustafson E.A."/>
            <person name="Haerty W."/>
            <person name="Hahn M.W."/>
            <person name="Halligan D.L."/>
            <person name="Halpern A.L."/>
            <person name="Halter G.M."/>
            <person name="Han M.V."/>
            <person name="Heger A."/>
            <person name="Hillier L."/>
            <person name="Hinrichs A.S."/>
            <person name="Holmes I."/>
            <person name="Hoskins R.A."/>
            <person name="Hubisz M.J."/>
            <person name="Hultmark D."/>
            <person name="Huntley M.A."/>
            <person name="Jaffe D.B."/>
            <person name="Jagadeeshan S."/>
            <person name="Jeck W.R."/>
            <person name="Johnson J."/>
            <person name="Jones C.D."/>
            <person name="Jordan W.C."/>
            <person name="Karpen G.H."/>
            <person name="Kataoka E."/>
            <person name="Keightley P.D."/>
            <person name="Kheradpour P."/>
            <person name="Kirkness E.F."/>
            <person name="Koerich L.B."/>
            <person name="Kristiansen K."/>
            <person name="Kudrna D."/>
            <person name="Kulathinal R.J."/>
            <person name="Kumar S."/>
            <person name="Kwok R."/>
            <person name="Lander E."/>
            <person name="Langley C.H."/>
            <person name="Lapoint R."/>
            <person name="Lazzaro B.P."/>
            <person name="Lee S.J."/>
            <person name="Levesque L."/>
            <person name="Li R."/>
            <person name="Lin C.F."/>
            <person name="Lin M.F."/>
            <person name="Lindblad-Toh K."/>
            <person name="Llopart A."/>
            <person name="Long M."/>
            <person name="Low L."/>
            <person name="Lozovsky E."/>
            <person name="Lu J."/>
            <person name="Luo M."/>
            <person name="Machado C.A."/>
            <person name="Makalowski W."/>
            <person name="Marzo M."/>
            <person name="Matsuda M."/>
            <person name="Matzkin L."/>
            <person name="McAllister B."/>
            <person name="McBride C.S."/>
            <person name="McKernan B."/>
            <person name="McKernan K."/>
            <person name="Mendez-Lago M."/>
            <person name="Minx P."/>
            <person name="Mollenhauer M.U."/>
            <person name="Montooth K."/>
            <person name="Mount S.M."/>
            <person name="Mu X."/>
            <person name="Myers E."/>
            <person name="Negre B."/>
            <person name="Newfeld S."/>
            <person name="Nielsen R."/>
            <person name="Noor M.A."/>
            <person name="O'Grady P."/>
            <person name="Pachter L."/>
            <person name="Papaceit M."/>
            <person name="Parisi M.J."/>
            <person name="Parisi M."/>
            <person name="Parts L."/>
            <person name="Pedersen J.S."/>
            <person name="Pesole G."/>
            <person name="Phillippy A.M."/>
            <person name="Ponting C.P."/>
            <person name="Pop M."/>
            <person name="Porcelli D."/>
            <person name="Powell J.R."/>
            <person name="Prohaska S."/>
            <person name="Pruitt K."/>
            <person name="Puig M."/>
            <person name="Quesneville H."/>
            <person name="Ram K.R."/>
            <person name="Rand D."/>
            <person name="Rasmussen M.D."/>
            <person name="Reed L.K."/>
            <person name="Reenan R."/>
            <person name="Reily A."/>
            <person name="Remington K.A."/>
            <person name="Rieger T.T."/>
            <person name="Ritchie M.G."/>
            <person name="Robin C."/>
            <person name="Rogers Y.H."/>
            <person name="Rohde C."/>
            <person name="Rozas J."/>
            <person name="Rubenfield M.J."/>
            <person name="Ruiz A."/>
            <person name="Russo S."/>
            <person name="Salzberg S.L."/>
            <person name="Sanchez-Gracia A."/>
            <person name="Saranga D.J."/>
            <person name="Sato H."/>
            <person name="Schaeffer S.W."/>
            <person name="Schatz M.C."/>
            <person name="Schlenke T."/>
            <person name="Schwartz R."/>
            <person name="Segarra C."/>
            <person name="Singh R.S."/>
            <person name="Sirot L."/>
            <person name="Sirota M."/>
            <person name="Sisneros N.B."/>
            <person name="Smith C.D."/>
            <person name="Smith T.F."/>
            <person name="Spieth J."/>
            <person name="Stage D.E."/>
            <person name="Stark A."/>
            <person name="Stephan W."/>
            <person name="Strausberg R.L."/>
            <person name="Strempel S."/>
            <person name="Sturgill D."/>
            <person name="Sutton G."/>
            <person name="Sutton G.G."/>
            <person name="Tao W."/>
            <person name="Teichmann S."/>
            <person name="Tobari Y.N."/>
            <person name="Tomimura Y."/>
            <person name="Tsolas J.M."/>
            <person name="Valente V.L."/>
            <person name="Venter E."/>
            <person name="Venter J.C."/>
            <person name="Vicario S."/>
            <person name="Vieira F.G."/>
            <person name="Vilella A.J."/>
            <person name="Villasante A."/>
            <person name="Walenz B."/>
            <person name="Wang J."/>
            <person name="Wasserman M."/>
            <person name="Watts T."/>
            <person name="Wilson D."/>
            <person name="Wilson R.K."/>
            <person name="Wing R.A."/>
            <person name="Wolfner M.F."/>
            <person name="Wong A."/>
            <person name="Wong G.K."/>
            <person name="Wu C.I."/>
            <person name="Wu G."/>
            <person name="Yamamoto D."/>
            <person name="Yang H.P."/>
            <person name="Yang S.P."/>
            <person name="Yorke J.A."/>
            <person name="Yoshida K."/>
            <person name="Zdobnov E."/>
            <person name="Zhang P."/>
            <person name="Zhang Y."/>
            <person name="Zimin A.V."/>
            <person name="Baldwin J."/>
            <person name="Abdouelleil A."/>
            <person name="Abdulkadir J."/>
            <person name="Abebe A."/>
            <person name="Abera B."/>
            <person name="Abreu J."/>
            <person name="Acer S.C."/>
            <person name="Aftuck L."/>
            <person name="Alexander A."/>
            <person name="An P."/>
            <person name="Anderson E."/>
            <person name="Anderson S."/>
            <person name="Arachi H."/>
            <person name="Azer M."/>
            <person name="Bachantsang P."/>
            <person name="Barry A."/>
            <person name="Bayul T."/>
            <person name="Berlin A."/>
            <person name="Bessette D."/>
            <person name="Bloom T."/>
            <person name="Blye J."/>
            <person name="Boguslavskiy L."/>
            <person name="Bonnet C."/>
            <person name="Boukhgalter B."/>
            <person name="Bourzgui I."/>
            <person name="Brown A."/>
            <person name="Cahill P."/>
            <person name="Channer S."/>
            <person name="Cheshatsang Y."/>
            <person name="Chuda L."/>
            <person name="Citroen M."/>
            <person name="Collymore A."/>
            <person name="Cooke P."/>
            <person name="Costello M."/>
            <person name="D'Aco K."/>
            <person name="Daza R."/>
            <person name="De Haan G."/>
            <person name="DeGray S."/>
            <person name="DeMaso C."/>
            <person name="Dhargay N."/>
            <person name="Dooley K."/>
            <person name="Dooley E."/>
            <person name="Doricent M."/>
            <person name="Dorje P."/>
            <person name="Dorjee K."/>
            <person name="Dupes A."/>
            <person name="Elong R."/>
            <person name="Falk J."/>
            <person name="Farina A."/>
            <person name="Faro S."/>
            <person name="Ferguson D."/>
            <person name="Fisher S."/>
            <person name="Foley C.D."/>
            <person name="Franke A."/>
            <person name="Friedrich D."/>
            <person name="Gadbois L."/>
            <person name="Gearin G."/>
            <person name="Gearin C.R."/>
            <person name="Giannoukos G."/>
            <person name="Goode T."/>
            <person name="Graham J."/>
            <person name="Grandbois E."/>
            <person name="Grewal S."/>
            <person name="Gyaltsen K."/>
            <person name="Hafez N."/>
            <person name="Hagos B."/>
            <person name="Hall J."/>
            <person name="Henson C."/>
            <person name="Hollinger A."/>
            <person name="Honan T."/>
            <person name="Huard M.D."/>
            <person name="Hughes L."/>
            <person name="Hurhula B."/>
            <person name="Husby M.E."/>
            <person name="Kamat A."/>
            <person name="Kanga B."/>
            <person name="Kashin S."/>
            <person name="Khazanovich D."/>
            <person name="Kisner P."/>
            <person name="Lance K."/>
            <person name="Lara M."/>
            <person name="Lee W."/>
            <person name="Lennon N."/>
            <person name="Letendre F."/>
            <person name="LeVine R."/>
            <person name="Lipovsky A."/>
            <person name="Liu X."/>
            <person name="Liu J."/>
            <person name="Liu S."/>
            <person name="Lokyitsang T."/>
            <person name="Lokyitsang Y."/>
            <person name="Lubonja R."/>
            <person name="Lui A."/>
            <person name="MacDonald P."/>
            <person name="Magnisalis V."/>
            <person name="Maru K."/>
            <person name="Matthews C."/>
            <person name="McCusker W."/>
            <person name="McDonough S."/>
            <person name="Mehta T."/>
            <person name="Meldrim J."/>
            <person name="Meneus L."/>
            <person name="Mihai O."/>
            <person name="Mihalev A."/>
            <person name="Mihova T."/>
            <person name="Mittelman R."/>
            <person name="Mlenga V."/>
            <person name="Montmayeur A."/>
            <person name="Mulrain L."/>
            <person name="Navidi A."/>
            <person name="Naylor J."/>
            <person name="Negash T."/>
            <person name="Nguyen T."/>
            <person name="Nguyen N."/>
            <person name="Nicol R."/>
            <person name="Norbu C."/>
            <person name="Norbu N."/>
            <person name="Novod N."/>
            <person name="O'Neill B."/>
            <person name="Osman S."/>
            <person name="Markiewicz E."/>
            <person name="Oyono O.L."/>
            <person name="Patti C."/>
            <person name="Phunkhang P."/>
            <person name="Pierre F."/>
            <person name="Priest M."/>
            <person name="Raghuraman S."/>
            <person name="Rege F."/>
            <person name="Reyes R."/>
            <person name="Rise C."/>
            <person name="Rogov P."/>
            <person name="Ross K."/>
            <person name="Ryan E."/>
            <person name="Settipalli S."/>
            <person name="Shea T."/>
            <person name="Sherpa N."/>
            <person name="Shi L."/>
            <person name="Shih D."/>
            <person name="Sparrow T."/>
            <person name="Spaulding J."/>
            <person name="Stalker J."/>
            <person name="Stange-Thomann N."/>
            <person name="Stavropoulos S."/>
            <person name="Stone C."/>
            <person name="Strader C."/>
            <person name="Tesfaye S."/>
            <person name="Thomson T."/>
            <person name="Thoulutsang Y."/>
            <person name="Thoulutsang D."/>
            <person name="Topham K."/>
            <person name="Topping I."/>
            <person name="Tsamla T."/>
            <person name="Vassiliev H."/>
            <person name="Vo A."/>
            <person name="Wangchuk T."/>
            <person name="Wangdi T."/>
            <person name="Weiand M."/>
            <person name="Wilkinson J."/>
            <person name="Wilson A."/>
            <person name="Yadav S."/>
            <person name="Young G."/>
            <person name="Yu Q."/>
            <person name="Zembek L."/>
            <person name="Zhong D."/>
            <person name="Zimmer A."/>
            <person name="Zwirko Z."/>
            <person name="Jaffe D.B."/>
            <person name="Alvarez P."/>
            <person name="Brockman W."/>
            <person name="Butler J."/>
            <person name="Chin C."/>
            <person name="Gnerre S."/>
            <person name="Grabherr M."/>
            <person name="Kleber M."/>
            <person name="Mauceli E."/>
            <person name="MacCallum I."/>
        </authorList>
    </citation>
    <scope>NUCLEOTIDE SEQUENCE [LARGE SCALE GENOMIC DNA]</scope>
    <source>
        <strain evidence="6">Tucson 15287-2541.00</strain>
    </source>
</reference>
<dbReference type="AlphaFoldDB" id="B4JSL3"/>
<dbReference type="eggNOG" id="KOG3268">
    <property type="taxonomic scope" value="Eukaryota"/>
</dbReference>
<dbReference type="Pfam" id="PF09765">
    <property type="entry name" value="FANCL_d1"/>
    <property type="match status" value="1"/>
</dbReference>
<dbReference type="InterPro" id="IPR044037">
    <property type="entry name" value="FANCL_d3"/>
</dbReference>
<feature type="domain" description="FANCL UBC-like" evidence="3">
    <location>
        <begin position="145"/>
        <end position="228"/>
    </location>
</feature>
<dbReference type="InParanoid" id="B4JSL3"/>
<evidence type="ECO:0000313" key="6">
    <source>
        <dbReference type="Proteomes" id="UP000001070"/>
    </source>
</evidence>
<dbReference type="InterPro" id="IPR043898">
    <property type="entry name" value="FANCL_d2"/>
</dbReference>
<dbReference type="InterPro" id="IPR026848">
    <property type="entry name" value="Fancl"/>
</dbReference>
<dbReference type="Pfam" id="PF18890">
    <property type="entry name" value="FANCL_d2"/>
    <property type="match status" value="1"/>
</dbReference>
<dbReference type="OMA" id="GLCPFCK"/>
<dbReference type="InterPro" id="IPR043003">
    <property type="entry name" value="FANCL_d3_sf"/>
</dbReference>
<evidence type="ECO:0000259" key="2">
    <source>
        <dbReference type="Pfam" id="PF11793"/>
    </source>
</evidence>
<dbReference type="PANTHER" id="PTHR13206">
    <property type="entry name" value="UBIQUITIN LIGASE PROTEIN PHF9 FANCONI ANEMIA GROUP L PROTEIN"/>
    <property type="match status" value="1"/>
</dbReference>
<dbReference type="CDD" id="cd22891">
    <property type="entry name" value="DRWD-N_DmFANCL"/>
    <property type="match status" value="1"/>
</dbReference>
<dbReference type="PANTHER" id="PTHR13206:SF0">
    <property type="entry name" value="E3 UBIQUITIN-PROTEIN LIGASE FANCL"/>
    <property type="match status" value="1"/>
</dbReference>
<dbReference type="Pfam" id="PF18891">
    <property type="entry name" value="FANCL_d3"/>
    <property type="match status" value="1"/>
</dbReference>
<dbReference type="InterPro" id="IPR019162">
    <property type="entry name" value="FancL_WD-rpt_cont_dom"/>
</dbReference>
<keyword evidence="6" id="KW-1185">Reference proteome</keyword>
<sequence length="413" mass="47398">MFSRTLDEHPTMLSPSLPQAVVLPIWSNNFFQVSLVVKVKLSWSCDLAAQFPGLCIDQRKNSACLISGVVFINDKWIRLKLYLPHFPELRGFELYVQQHLEYIIFTNDNLPIQADWQLLDLLTHLAQLLPPSIRPEITLAEACHNIYAEILELHKPQEYRLQLNERCTRIRFCSFGDFESHYVELELPTLRLLEHSLPDCIQLADILANSARSLKDVLHLYLKLLEELRPFYECFTNIDELCDVLQPFPITTKHNTRVFPLRDRVYLKLSIADPFASSASMAVQIIGPTEEVAQLRHVLSDGLASWDIEQDIHTNLLHTFDLCYFPMPADLGLPQKEEDEQLCNICYVFRLDSGEVPIVSCDNPRCVLKCHAACLKEWFDTLIDGKTFLEVSFGLCPFCKAKLSTSFAALLKN</sequence>
<dbReference type="GO" id="GO:0043240">
    <property type="term" value="C:Fanconi anaemia nuclear complex"/>
    <property type="evidence" value="ECO:0007669"/>
    <property type="project" value="InterPro"/>
</dbReference>
<dbReference type="InterPro" id="IPR026850">
    <property type="entry name" value="FANCL_C"/>
</dbReference>
<dbReference type="Pfam" id="PF11793">
    <property type="entry name" value="FANCL_C"/>
    <property type="match status" value="1"/>
</dbReference>
<dbReference type="OrthoDB" id="10263265at2759"/>
<feature type="domain" description="FANCL UBC-like" evidence="4">
    <location>
        <begin position="230"/>
        <end position="328"/>
    </location>
</feature>
<dbReference type="STRING" id="7222.B4JSL3"/>
<protein>
    <submittedName>
        <fullName evidence="5">GH17888</fullName>
    </submittedName>
</protein>